<dbReference type="EMBL" id="JNSK01000036">
    <property type="protein sequence ID" value="KGA17785.1"/>
    <property type="molecule type" value="Genomic_DNA"/>
</dbReference>
<evidence type="ECO:0000256" key="2">
    <source>
        <dbReference type="ARBA" id="ARBA00010838"/>
    </source>
</evidence>
<dbReference type="FunFam" id="3.20.20.80:FF:000004">
    <property type="entry name" value="Beta-glucosidase 6-phospho-beta-glucosidase"/>
    <property type="match status" value="1"/>
</dbReference>
<accession>A0A094Q0Z9</accession>
<dbReference type="GO" id="GO:0008422">
    <property type="term" value="F:beta-glucosidase activity"/>
    <property type="evidence" value="ECO:0007669"/>
    <property type="project" value="UniProtKB-EC"/>
</dbReference>
<keyword evidence="8" id="KW-0624">Polysaccharide degradation</keyword>
<evidence type="ECO:0000256" key="8">
    <source>
        <dbReference type="ARBA" id="ARBA00023326"/>
    </source>
</evidence>
<dbReference type="PANTHER" id="PTHR10353:SF36">
    <property type="entry name" value="LP05116P"/>
    <property type="match status" value="1"/>
</dbReference>
<comment type="similarity">
    <text evidence="2">Belongs to the glycosyl hydrolase 1 family.</text>
</comment>
<evidence type="ECO:0000256" key="6">
    <source>
        <dbReference type="ARBA" id="ARBA00023277"/>
    </source>
</evidence>
<dbReference type="NCBIfam" id="TIGR03356">
    <property type="entry name" value="BGL"/>
    <property type="match status" value="1"/>
</dbReference>
<dbReference type="PRINTS" id="PR00131">
    <property type="entry name" value="GLHYDRLASE1"/>
</dbReference>
<dbReference type="Pfam" id="PF00232">
    <property type="entry name" value="Glyco_hydro_1"/>
    <property type="match status" value="1"/>
</dbReference>
<evidence type="ECO:0000313" key="9">
    <source>
        <dbReference type="EMBL" id="KGA17785.1"/>
    </source>
</evidence>
<evidence type="ECO:0000256" key="5">
    <source>
        <dbReference type="ARBA" id="ARBA00023001"/>
    </source>
</evidence>
<dbReference type="GO" id="GO:0030245">
    <property type="term" value="P:cellulose catabolic process"/>
    <property type="evidence" value="ECO:0007669"/>
    <property type="project" value="UniProtKB-KW"/>
</dbReference>
<evidence type="ECO:0000256" key="7">
    <source>
        <dbReference type="ARBA" id="ARBA00023295"/>
    </source>
</evidence>
<dbReference type="Gene3D" id="3.20.20.80">
    <property type="entry name" value="Glycosidases"/>
    <property type="match status" value="1"/>
</dbReference>
<evidence type="ECO:0000256" key="3">
    <source>
        <dbReference type="ARBA" id="ARBA00012744"/>
    </source>
</evidence>
<protein>
    <recommendedName>
        <fullName evidence="3">beta-glucosidase</fullName>
        <ecNumber evidence="3">3.2.1.21</ecNumber>
    </recommendedName>
</protein>
<proteinExistence type="inferred from homology"/>
<dbReference type="GO" id="GO:0005829">
    <property type="term" value="C:cytosol"/>
    <property type="evidence" value="ECO:0007669"/>
    <property type="project" value="TreeGrafter"/>
</dbReference>
<keyword evidence="6" id="KW-0119">Carbohydrate metabolism</keyword>
<dbReference type="InterPro" id="IPR017736">
    <property type="entry name" value="Glyco_hydro_1_beta-glucosidase"/>
</dbReference>
<sequence>MSNAFPDDFLWGTATASYQIEGAAQLDGRGVSIWDTFSKTPGKVVGGDNGDQACDHYHRYPEDIAIMKDLGVKAYRLSIAWPRLFPNGDEVREERGFNFYNDLIDALIEAGIEPMVTLYHWDLPQKLEDAGGWANRKTVDAFAKYAAACAEEFGDRVNNWITLNEPWCVAWLGYSIGVHAPGKKDHALAIAASHHTALAHSAALRSIKNIRPDAQVGLTVNMTNHHLENPENPDLVELNGLLDSNINRWWIEAMLNGAYPTNILDYYGEALKSVFLPGDEELLKCKSDYLGVNYYSDSFLRNPLPADLANNEPGIFPFPQKGNNAPPAYLADSLTAMGWVVTPEGLGNLVTRIHRDYPEIPYLMITENGSSYDDVVEADGNINDHARTSYLVRHLQSLQKAVAAGVPVKGYFAWSLLDNFEWAEGYAKRFGLVRVDYQTLKRTPKASAKKYKEIIAANSAN</sequence>
<dbReference type="SUPFAM" id="SSF51445">
    <property type="entry name" value="(Trans)glycosidases"/>
    <property type="match status" value="1"/>
</dbReference>
<evidence type="ECO:0000256" key="4">
    <source>
        <dbReference type="ARBA" id="ARBA00022801"/>
    </source>
</evidence>
<keyword evidence="5" id="KW-0136">Cellulose degradation</keyword>
<reference evidence="9" key="1">
    <citation type="submission" date="2014-05" db="EMBL/GenBank/DDBJ databases">
        <title>Key roles for freshwater Actinobacteria revealed by deep metagenomic sequencing.</title>
        <authorList>
            <person name="Ghai R."/>
            <person name="Mizuno C.M."/>
            <person name="Picazo A."/>
            <person name="Camacho A."/>
            <person name="Rodriguez-Valera F."/>
        </authorList>
    </citation>
    <scope>NUCLEOTIDE SEQUENCE</scope>
</reference>
<dbReference type="InterPro" id="IPR017853">
    <property type="entry name" value="GH"/>
</dbReference>
<dbReference type="InterPro" id="IPR033132">
    <property type="entry name" value="GH_1_N_CS"/>
</dbReference>
<dbReference type="AlphaFoldDB" id="A0A094Q0Z9"/>
<dbReference type="EC" id="3.2.1.21" evidence="3"/>
<dbReference type="PANTHER" id="PTHR10353">
    <property type="entry name" value="GLYCOSYL HYDROLASE"/>
    <property type="match status" value="1"/>
</dbReference>
<evidence type="ECO:0000256" key="1">
    <source>
        <dbReference type="ARBA" id="ARBA00000448"/>
    </source>
</evidence>
<comment type="catalytic activity">
    <reaction evidence="1">
        <text>Hydrolysis of terminal, non-reducing beta-D-glucosyl residues with release of beta-D-glucose.</text>
        <dbReference type="EC" id="3.2.1.21"/>
    </reaction>
</comment>
<organism evidence="9">
    <name type="scientific">freshwater metagenome</name>
    <dbReference type="NCBI Taxonomy" id="449393"/>
    <lineage>
        <taxon>unclassified sequences</taxon>
        <taxon>metagenomes</taxon>
        <taxon>ecological metagenomes</taxon>
    </lineage>
</organism>
<name>A0A094Q0Z9_9ZZZZ</name>
<gene>
    <name evidence="9" type="ORF">GM50_10695</name>
</gene>
<keyword evidence="7" id="KW-0326">Glycosidase</keyword>
<keyword evidence="4" id="KW-0378">Hydrolase</keyword>
<dbReference type="PROSITE" id="PS00653">
    <property type="entry name" value="GLYCOSYL_HYDROL_F1_2"/>
    <property type="match status" value="1"/>
</dbReference>
<comment type="caution">
    <text evidence="9">The sequence shown here is derived from an EMBL/GenBank/DDBJ whole genome shotgun (WGS) entry which is preliminary data.</text>
</comment>
<dbReference type="InterPro" id="IPR001360">
    <property type="entry name" value="Glyco_hydro_1"/>
</dbReference>